<keyword evidence="1" id="KW-0805">Transcription regulation</keyword>
<dbReference type="Pfam" id="PF04082">
    <property type="entry name" value="Fungal_trans"/>
    <property type="match status" value="1"/>
</dbReference>
<comment type="similarity">
    <text evidence="4">Belongs to the asaB hydroxylase/desaturase family.</text>
</comment>
<evidence type="ECO:0000313" key="6">
    <source>
        <dbReference type="EMBL" id="RDH16363.1"/>
    </source>
</evidence>
<evidence type="ECO:0000256" key="4">
    <source>
        <dbReference type="ARBA" id="ARBA00023604"/>
    </source>
</evidence>
<gene>
    <name evidence="6" type="ORF">M747DRAFT_245172</name>
</gene>
<evidence type="ECO:0000313" key="7">
    <source>
        <dbReference type="Proteomes" id="UP000253845"/>
    </source>
</evidence>
<dbReference type="AlphaFoldDB" id="A0A370BLA6"/>
<organism evidence="6 7">
    <name type="scientific">Aspergillus niger ATCC 13496</name>
    <dbReference type="NCBI Taxonomy" id="1353008"/>
    <lineage>
        <taxon>Eukaryota</taxon>
        <taxon>Fungi</taxon>
        <taxon>Dikarya</taxon>
        <taxon>Ascomycota</taxon>
        <taxon>Pezizomycotina</taxon>
        <taxon>Eurotiomycetes</taxon>
        <taxon>Eurotiomycetidae</taxon>
        <taxon>Eurotiales</taxon>
        <taxon>Aspergillaceae</taxon>
        <taxon>Aspergillus</taxon>
        <taxon>Aspergillus subgen. Circumdati</taxon>
    </lineage>
</organism>
<dbReference type="InterPro" id="IPR044053">
    <property type="entry name" value="AsaB-like"/>
</dbReference>
<dbReference type="PANTHER" id="PTHR34598">
    <property type="entry name" value="BLL6449 PROTEIN"/>
    <property type="match status" value="1"/>
</dbReference>
<keyword evidence="3" id="KW-0539">Nucleus</keyword>
<evidence type="ECO:0000256" key="2">
    <source>
        <dbReference type="ARBA" id="ARBA00023163"/>
    </source>
</evidence>
<dbReference type="EMBL" id="KZ851939">
    <property type="protein sequence ID" value="RDH16363.1"/>
    <property type="molecule type" value="Genomic_DNA"/>
</dbReference>
<dbReference type="GO" id="GO:0016491">
    <property type="term" value="F:oxidoreductase activity"/>
    <property type="evidence" value="ECO:0007669"/>
    <property type="project" value="InterPro"/>
</dbReference>
<dbReference type="GO" id="GO:0008270">
    <property type="term" value="F:zinc ion binding"/>
    <property type="evidence" value="ECO:0007669"/>
    <property type="project" value="InterPro"/>
</dbReference>
<reference evidence="6 7" key="1">
    <citation type="submission" date="2018-07" db="EMBL/GenBank/DDBJ databases">
        <title>Section-level genome sequencing of Aspergillus section Nigri to investigate inter- and intra-species variation.</title>
        <authorList>
            <consortium name="DOE Joint Genome Institute"/>
            <person name="Vesth T.C."/>
            <person name="Nybo J.L."/>
            <person name="Theobald S."/>
            <person name="Frisvad J.C."/>
            <person name="Larsen T.O."/>
            <person name="Nielsen K.F."/>
            <person name="Hoof J.B."/>
            <person name="Brandl J."/>
            <person name="Salamov A."/>
            <person name="Riley R."/>
            <person name="Gladden J.M."/>
            <person name="Phatale P."/>
            <person name="Nielsen M.T."/>
            <person name="Lyhne E.K."/>
            <person name="Kogle M.E."/>
            <person name="Strasser K."/>
            <person name="McDonnell E."/>
            <person name="Barry K."/>
            <person name="Clum A."/>
            <person name="Chen C."/>
            <person name="Nolan M."/>
            <person name="Sandor L."/>
            <person name="Kuo A."/>
            <person name="Lipzen A."/>
            <person name="Hainaut M."/>
            <person name="Drula E."/>
            <person name="Tsang A."/>
            <person name="Magnuson J.K."/>
            <person name="Henrissat B."/>
            <person name="Wiebenga A."/>
            <person name="Simmons B.A."/>
            <person name="Makela M.R."/>
            <person name="De vries R.P."/>
            <person name="Grigoriev I.V."/>
            <person name="Mortensen U.H."/>
            <person name="Baker S.E."/>
            <person name="Andersen M.R."/>
        </authorList>
    </citation>
    <scope>NUCLEOTIDE SEQUENCE [LARGE SCALE GENOMIC DNA]</scope>
    <source>
        <strain evidence="6 7">ATCC 13496</strain>
    </source>
</reference>
<dbReference type="GO" id="GO:0006351">
    <property type="term" value="P:DNA-templated transcription"/>
    <property type="evidence" value="ECO:0007669"/>
    <property type="project" value="InterPro"/>
</dbReference>
<dbReference type="CDD" id="cd12148">
    <property type="entry name" value="fungal_TF_MHR"/>
    <property type="match status" value="1"/>
</dbReference>
<dbReference type="GO" id="GO:0003677">
    <property type="term" value="F:DNA binding"/>
    <property type="evidence" value="ECO:0007669"/>
    <property type="project" value="InterPro"/>
</dbReference>
<dbReference type="VEuPathDB" id="FungiDB:M747DRAFT_245172"/>
<name>A0A370BLA6_ASPNG</name>
<sequence>MARDVQARLTYLQWQPSYTHTRPYRIGVFSGRRKRNADRDKTTNLVFHVADHPETIRDIRGLIDAPPFDLDINGFAYKRCPPPAITKPYEYSDPQKINDIFLPECEAILKEHVNGADEVKIFDWKIRKKKSAKEKRTRNPNLQGFARQVHIDTLLTRDEIGTPTMERIRNHLPEESQHLLSGRVQLIILWRPISGPIEDHPMAVCDGQTMDATKLIETDMIRGNYTGTMLYPQYEANSARRWYYMSEQETQDVLLFKGFDTKEDSVKCEWSNTLPFNSPYPSQAGGFEGALDFVRQIESAATGTLASNRKHNKALQTLPRLPLLIENKVFYETLFVLPTRRVADDLFTKYWEHIDPIFPWLDQGTITANYDMVWGDSALDMNEKAFHCILNLIFATSSMIGTTSEVYTHTQCASVYFDRAKQLMSFNLMEMHNLEVIQIFLLSAVYLQHTNLAQEFVQNIGLAIQIARTLGVQSRESCRLLTNKHEQDLAMRVWFGCIIMDRIAAMTFGSKPQISHEIVKKSAVPPTSAATQQVLRPNTPSSINGDFYSAFCHLHVILGDILESLYPLSSEHPSSPEFGASIPTEKDDILAPQKLTDLFRIEFDLSTWYSGLPPQLQVGIGRTDSRIANVLHARSARDIVDFFKDLNNRQTAMSDRNTFPSHWYIISYKELTLQDIYMAATVLIAEYLCPITQSHIPISEIDDLLDQVDDILKCCEPSTNIAHKCRVTLKQLNEKVRSTQREVDRPQALESSRSTGEVSLEDFNYDFGPEGLIMNPLDSYPFSWNDWPISLADIADEGPGGAFRMPY</sequence>
<keyword evidence="2" id="KW-0804">Transcription</keyword>
<evidence type="ECO:0000256" key="1">
    <source>
        <dbReference type="ARBA" id="ARBA00023015"/>
    </source>
</evidence>
<dbReference type="PANTHER" id="PTHR34598:SF3">
    <property type="entry name" value="OXIDOREDUCTASE AN1597"/>
    <property type="match status" value="1"/>
</dbReference>
<accession>A0A370BLA6</accession>
<protein>
    <recommendedName>
        <fullName evidence="5">Xylanolytic transcriptional activator regulatory domain-containing protein</fullName>
    </recommendedName>
</protein>
<evidence type="ECO:0000259" key="5">
    <source>
        <dbReference type="Pfam" id="PF04082"/>
    </source>
</evidence>
<dbReference type="Proteomes" id="UP000253845">
    <property type="component" value="Unassembled WGS sequence"/>
</dbReference>
<feature type="domain" description="Xylanolytic transcriptional activator regulatory" evidence="5">
    <location>
        <begin position="350"/>
        <end position="576"/>
    </location>
</feature>
<proteinExistence type="inferred from homology"/>
<evidence type="ECO:0000256" key="3">
    <source>
        <dbReference type="ARBA" id="ARBA00023242"/>
    </source>
</evidence>
<dbReference type="InterPro" id="IPR007219">
    <property type="entry name" value="XnlR_reg_dom"/>
</dbReference>
<dbReference type="NCBIfam" id="NF041278">
    <property type="entry name" value="CmcJ_NvfI_EfuI"/>
    <property type="match status" value="1"/>
</dbReference>